<sequence length="402" mass="42086">MLEMYTAAWRNPPIRVCAFAIFFFGFSGAAIAPFQSVIAIQEFGLSDAAYSAIIFTAAIVNVAASVLIGILSDRLGEYRKALLVVTMFGIVGNGLVFFGANSTAFVIALLFLLPIFGALNSLIFANVKAFSIGLPSRELSGVNSAVRAMISLSWVLVPGLIGILLAKSDSMLPAFLVAALACVVCLGLFLFALPPAPAVHESLRQNVRFRASLKRIAKPAVFIRLLAIALITSTLHVNAAVLPLVTTKIAGGTLADVGVVIGIVAVLEIVFILFWARLEPKFGPVTTICGGSLLYVAYLVLLGQASAPWHVYALCLLSGFGAAAIISLPITYLQELIPDLAGLGSSLISVNMFLSAGLGSLIFGLGTWISGYGGTSILGGLAGLTGIALVYGLDRKRSHPTL</sequence>
<dbReference type="Pfam" id="PF07690">
    <property type="entry name" value="MFS_1"/>
    <property type="match status" value="1"/>
</dbReference>
<feature type="transmembrane region" description="Helical" evidence="9">
    <location>
        <begin position="257"/>
        <end position="275"/>
    </location>
</feature>
<gene>
    <name evidence="11" type="ORF">J0X15_02445</name>
</gene>
<evidence type="ECO:0000256" key="9">
    <source>
        <dbReference type="SAM" id="Phobius"/>
    </source>
</evidence>
<feature type="transmembrane region" description="Helical" evidence="9">
    <location>
        <begin position="282"/>
        <end position="303"/>
    </location>
</feature>
<dbReference type="GO" id="GO:0022857">
    <property type="term" value="F:transmembrane transporter activity"/>
    <property type="evidence" value="ECO:0007669"/>
    <property type="project" value="InterPro"/>
</dbReference>
<keyword evidence="8 9" id="KW-0472">Membrane</keyword>
<proteinExistence type="inferred from homology"/>
<feature type="transmembrane region" description="Helical" evidence="9">
    <location>
        <begin position="369"/>
        <end position="393"/>
    </location>
</feature>
<dbReference type="InterPro" id="IPR036259">
    <property type="entry name" value="MFS_trans_sf"/>
</dbReference>
<dbReference type="InterPro" id="IPR011701">
    <property type="entry name" value="MFS"/>
</dbReference>
<evidence type="ECO:0000313" key="12">
    <source>
        <dbReference type="Proteomes" id="UP000664779"/>
    </source>
</evidence>
<dbReference type="AlphaFoldDB" id="A0A939EKH3"/>
<feature type="transmembrane region" description="Helical" evidence="9">
    <location>
        <begin position="172"/>
        <end position="200"/>
    </location>
</feature>
<comment type="caution">
    <text evidence="11">The sequence shown here is derived from an EMBL/GenBank/DDBJ whole genome shotgun (WGS) entry which is preliminary data.</text>
</comment>
<evidence type="ECO:0000256" key="4">
    <source>
        <dbReference type="ARBA" id="ARBA00022475"/>
    </source>
</evidence>
<dbReference type="Gene3D" id="1.20.1250.20">
    <property type="entry name" value="MFS general substrate transporter like domains"/>
    <property type="match status" value="1"/>
</dbReference>
<accession>A0A939EKH3</accession>
<comment type="subcellular location">
    <subcellularLocation>
        <location evidence="1">Cell membrane</location>
        <topology evidence="1">Multi-pass membrane protein</topology>
    </subcellularLocation>
</comment>
<keyword evidence="7 9" id="KW-1133">Transmembrane helix</keyword>
<evidence type="ECO:0000256" key="7">
    <source>
        <dbReference type="ARBA" id="ARBA00022989"/>
    </source>
</evidence>
<evidence type="ECO:0000259" key="10">
    <source>
        <dbReference type="PROSITE" id="PS50850"/>
    </source>
</evidence>
<evidence type="ECO:0000256" key="3">
    <source>
        <dbReference type="ARBA" id="ARBA00022448"/>
    </source>
</evidence>
<evidence type="ECO:0000256" key="6">
    <source>
        <dbReference type="ARBA" id="ARBA00022692"/>
    </source>
</evidence>
<reference evidence="11" key="1">
    <citation type="submission" date="2021-03" db="EMBL/GenBank/DDBJ databases">
        <title>Roseibium sp. CAU 1637 isolated from Incheon.</title>
        <authorList>
            <person name="Kim W."/>
        </authorList>
    </citation>
    <scope>NUCLEOTIDE SEQUENCE</scope>
    <source>
        <strain evidence="11">CAU 1637</strain>
    </source>
</reference>
<dbReference type="GO" id="GO:0005886">
    <property type="term" value="C:plasma membrane"/>
    <property type="evidence" value="ECO:0007669"/>
    <property type="project" value="UniProtKB-SubCell"/>
</dbReference>
<dbReference type="InterPro" id="IPR020846">
    <property type="entry name" value="MFS_dom"/>
</dbReference>
<name>A0A939EKH3_9HYPH</name>
<dbReference type="PANTHER" id="PTHR23535:SF2">
    <property type="entry name" value="SUGAR EFFLUX TRANSPORTER A-RELATED"/>
    <property type="match status" value="1"/>
</dbReference>
<dbReference type="SUPFAM" id="SSF103473">
    <property type="entry name" value="MFS general substrate transporter"/>
    <property type="match status" value="1"/>
</dbReference>
<evidence type="ECO:0000256" key="8">
    <source>
        <dbReference type="ARBA" id="ARBA00023136"/>
    </source>
</evidence>
<evidence type="ECO:0000256" key="2">
    <source>
        <dbReference type="ARBA" id="ARBA00006523"/>
    </source>
</evidence>
<keyword evidence="4" id="KW-1003">Cell membrane</keyword>
<feature type="transmembrane region" description="Helical" evidence="9">
    <location>
        <begin position="309"/>
        <end position="333"/>
    </location>
</feature>
<feature type="transmembrane region" description="Helical" evidence="9">
    <location>
        <begin position="148"/>
        <end position="166"/>
    </location>
</feature>
<comment type="similarity">
    <text evidence="2">Belongs to the major facilitator superfamily. Set transporter family.</text>
</comment>
<evidence type="ECO:0000313" key="11">
    <source>
        <dbReference type="EMBL" id="MBO0344067.1"/>
    </source>
</evidence>
<dbReference type="PROSITE" id="PS50850">
    <property type="entry name" value="MFS"/>
    <property type="match status" value="1"/>
</dbReference>
<dbReference type="PANTHER" id="PTHR23535">
    <property type="entry name" value="SUGAR EFFLUX TRANSPORTER A-RELATED"/>
    <property type="match status" value="1"/>
</dbReference>
<keyword evidence="12" id="KW-1185">Reference proteome</keyword>
<evidence type="ECO:0000256" key="1">
    <source>
        <dbReference type="ARBA" id="ARBA00004651"/>
    </source>
</evidence>
<feature type="domain" description="Major facilitator superfamily (MFS) profile" evidence="10">
    <location>
        <begin position="13"/>
        <end position="398"/>
    </location>
</feature>
<feature type="transmembrane region" description="Helical" evidence="9">
    <location>
        <begin position="82"/>
        <end position="100"/>
    </location>
</feature>
<evidence type="ECO:0000256" key="5">
    <source>
        <dbReference type="ARBA" id="ARBA00022597"/>
    </source>
</evidence>
<protein>
    <submittedName>
        <fullName evidence="11">MFS transporter</fullName>
    </submittedName>
</protein>
<keyword evidence="6 9" id="KW-0812">Transmembrane</keyword>
<feature type="transmembrane region" description="Helical" evidence="9">
    <location>
        <begin position="221"/>
        <end position="245"/>
    </location>
</feature>
<organism evidence="11 12">
    <name type="scientific">Roseibium limicola</name>
    <dbReference type="NCBI Taxonomy" id="2816037"/>
    <lineage>
        <taxon>Bacteria</taxon>
        <taxon>Pseudomonadati</taxon>
        <taxon>Pseudomonadota</taxon>
        <taxon>Alphaproteobacteria</taxon>
        <taxon>Hyphomicrobiales</taxon>
        <taxon>Stappiaceae</taxon>
        <taxon>Roseibium</taxon>
    </lineage>
</organism>
<feature type="transmembrane region" description="Helical" evidence="9">
    <location>
        <begin position="106"/>
        <end position="127"/>
    </location>
</feature>
<keyword evidence="5" id="KW-0762">Sugar transport</keyword>
<feature type="transmembrane region" description="Helical" evidence="9">
    <location>
        <begin position="340"/>
        <end position="363"/>
    </location>
</feature>
<keyword evidence="3" id="KW-0813">Transport</keyword>
<dbReference type="RefSeq" id="WP_206937933.1">
    <property type="nucleotide sequence ID" value="NZ_JAFLNF010000001.1"/>
</dbReference>
<feature type="transmembrane region" description="Helical" evidence="9">
    <location>
        <begin position="49"/>
        <end position="70"/>
    </location>
</feature>
<dbReference type="EMBL" id="JAFLNF010000001">
    <property type="protein sequence ID" value="MBO0344067.1"/>
    <property type="molecule type" value="Genomic_DNA"/>
</dbReference>
<dbReference type="Proteomes" id="UP000664779">
    <property type="component" value="Unassembled WGS sequence"/>
</dbReference>